<evidence type="ECO:0000313" key="10">
    <source>
        <dbReference type="EMBL" id="BAD41402.1"/>
    </source>
</evidence>
<dbReference type="InterPro" id="IPR029062">
    <property type="entry name" value="Class_I_gatase-like"/>
</dbReference>
<evidence type="ECO:0000256" key="7">
    <source>
        <dbReference type="SAM" id="MobiDB-lite"/>
    </source>
</evidence>
<reference evidence="10 11" key="1">
    <citation type="journal article" date="2004" name="Nucleic Acids Res.">
        <title>Genome sequence of Symbiobacterium thermophilum, an uncultivable bacterium that depends on microbial commensalism.</title>
        <authorList>
            <person name="Ueda K."/>
            <person name="Yamashita A."/>
            <person name="Ishikawa J."/>
            <person name="Shimada M."/>
            <person name="Watsuji T."/>
            <person name="Morimura K."/>
            <person name="Ikeda H."/>
            <person name="Hattori M."/>
            <person name="Beppu T."/>
        </authorList>
    </citation>
    <scope>NUCLEOTIDE SEQUENCE [LARGE SCALE GENOMIC DNA]</scope>
    <source>
        <strain evidence="11">T / IAM 14863</strain>
    </source>
</reference>
<dbReference type="eggNOG" id="COG1619">
    <property type="taxonomic scope" value="Bacteria"/>
</dbReference>
<dbReference type="PANTHER" id="PTHR30237">
    <property type="entry name" value="MURAMOYLTETRAPEPTIDE CARBOXYPEPTIDASE"/>
    <property type="match status" value="1"/>
</dbReference>
<feature type="domain" description="LD-carboxypeptidase C-terminal" evidence="9">
    <location>
        <begin position="201"/>
        <end position="316"/>
    </location>
</feature>
<dbReference type="MEROPS" id="S66.001"/>
<keyword evidence="5" id="KW-0720">Serine protease</keyword>
<dbReference type="Pfam" id="PF02016">
    <property type="entry name" value="Peptidase_S66"/>
    <property type="match status" value="1"/>
</dbReference>
<dbReference type="SUPFAM" id="SSF141986">
    <property type="entry name" value="LD-carboxypeptidase A C-terminal domain-like"/>
    <property type="match status" value="1"/>
</dbReference>
<dbReference type="PIRSF" id="PIRSF028757">
    <property type="entry name" value="LD-carboxypeptidase"/>
    <property type="match status" value="1"/>
</dbReference>
<name>Q67LP4_SYMTH</name>
<dbReference type="InterPro" id="IPR003507">
    <property type="entry name" value="S66_fam"/>
</dbReference>
<feature type="domain" description="LD-carboxypeptidase N-terminal" evidence="8">
    <location>
        <begin position="17"/>
        <end position="135"/>
    </location>
</feature>
<dbReference type="InterPro" id="IPR027461">
    <property type="entry name" value="Carboxypeptidase_A_C_sf"/>
</dbReference>
<dbReference type="InterPro" id="IPR040921">
    <property type="entry name" value="Peptidase_S66C"/>
</dbReference>
<dbReference type="Proteomes" id="UP000000417">
    <property type="component" value="Chromosome"/>
</dbReference>
<evidence type="ECO:0000256" key="3">
    <source>
        <dbReference type="ARBA" id="ARBA00022670"/>
    </source>
</evidence>
<evidence type="ECO:0000259" key="9">
    <source>
        <dbReference type="Pfam" id="PF17676"/>
    </source>
</evidence>
<sequence length="330" mass="34755">MAVGVVKPPRLRRGDLVGVVAPSGPVDARREAVEAGIRRLEAYGFRVRTGEALWAREGVRAGARETQLADLHAMWADPEVKAIFCATGGVTAITLVDGLDYDLIAQNPKPFIGMSDITLLQAAMLRRTGLVSLHASGLADGLGSPDAELEAPYLLRLLTNPDPPGPLPDWAGEVRPVRPGRAESAGHDRGGASGRQDSGVRGRLVGGCCNCVLHLLGTSYWPDTEGAILFLEGVNLLTSAVLRGLAQLRLAGALDGVKAILFGHMEGCFRDRPSPLEGMALAVTEALGDLDLPVYQTEAFGHCVPNVTLPIGAVACIRDGRLVLEEGAVV</sequence>
<dbReference type="InterPro" id="IPR040449">
    <property type="entry name" value="Peptidase_S66_N"/>
</dbReference>
<evidence type="ECO:0000256" key="1">
    <source>
        <dbReference type="ARBA" id="ARBA00010233"/>
    </source>
</evidence>
<dbReference type="GO" id="GO:0008236">
    <property type="term" value="F:serine-type peptidase activity"/>
    <property type="evidence" value="ECO:0007669"/>
    <property type="project" value="UniProtKB-KW"/>
</dbReference>
<dbReference type="HOGENOM" id="CLU_034346_3_1_9"/>
<dbReference type="GO" id="GO:0004180">
    <property type="term" value="F:carboxypeptidase activity"/>
    <property type="evidence" value="ECO:0007669"/>
    <property type="project" value="UniProtKB-KW"/>
</dbReference>
<evidence type="ECO:0000259" key="8">
    <source>
        <dbReference type="Pfam" id="PF02016"/>
    </source>
</evidence>
<keyword evidence="11" id="KW-1185">Reference proteome</keyword>
<dbReference type="STRING" id="292459.STH2417"/>
<evidence type="ECO:0000313" key="11">
    <source>
        <dbReference type="Proteomes" id="UP000000417"/>
    </source>
</evidence>
<dbReference type="Pfam" id="PF17676">
    <property type="entry name" value="Peptidase_S66C"/>
    <property type="match status" value="1"/>
</dbReference>
<feature type="active site" description="Charge relay system" evidence="6">
    <location>
        <position position="302"/>
    </location>
</feature>
<proteinExistence type="inferred from homology"/>
<feature type="region of interest" description="Disordered" evidence="7">
    <location>
        <begin position="165"/>
        <end position="198"/>
    </location>
</feature>
<keyword evidence="2 10" id="KW-0121">Carboxypeptidase</keyword>
<dbReference type="KEGG" id="sth:STH2417"/>
<keyword evidence="4" id="KW-0378">Hydrolase</keyword>
<evidence type="ECO:0000256" key="5">
    <source>
        <dbReference type="ARBA" id="ARBA00022825"/>
    </source>
</evidence>
<dbReference type="AlphaFoldDB" id="Q67LP4"/>
<keyword evidence="3" id="KW-0645">Protease</keyword>
<dbReference type="EMBL" id="AP006840">
    <property type="protein sequence ID" value="BAD41402.1"/>
    <property type="molecule type" value="Genomic_DNA"/>
</dbReference>
<dbReference type="CDD" id="cd07025">
    <property type="entry name" value="Peptidase_S66"/>
    <property type="match status" value="1"/>
</dbReference>
<evidence type="ECO:0000256" key="2">
    <source>
        <dbReference type="ARBA" id="ARBA00022645"/>
    </source>
</evidence>
<comment type="similarity">
    <text evidence="1">Belongs to the peptidase S66 family.</text>
</comment>
<dbReference type="InterPro" id="IPR027478">
    <property type="entry name" value="LdcA_N"/>
</dbReference>
<protein>
    <submittedName>
        <fullName evidence="10">Putative muramoyltetrapeptide carboxypeptidase</fullName>
    </submittedName>
</protein>
<dbReference type="Gene3D" id="3.40.50.10740">
    <property type="entry name" value="Class I glutamine amidotransferase-like"/>
    <property type="match status" value="1"/>
</dbReference>
<accession>Q67LP4</accession>
<feature type="compositionally biased region" description="Basic and acidic residues" evidence="7">
    <location>
        <begin position="180"/>
        <end position="190"/>
    </location>
</feature>
<gene>
    <name evidence="10" type="ordered locus">STH2417</name>
</gene>
<dbReference type="Gene3D" id="3.50.30.60">
    <property type="entry name" value="LD-carboxypeptidase A C-terminal domain-like"/>
    <property type="match status" value="1"/>
</dbReference>
<evidence type="ECO:0000256" key="4">
    <source>
        <dbReference type="ARBA" id="ARBA00022801"/>
    </source>
</evidence>
<organism evidence="10 11">
    <name type="scientific">Symbiobacterium thermophilum (strain DSM 24528 / JCM 14929 / IAM 14863 / T)</name>
    <dbReference type="NCBI Taxonomy" id="292459"/>
    <lineage>
        <taxon>Bacteria</taxon>
        <taxon>Bacillati</taxon>
        <taxon>Bacillota</taxon>
        <taxon>Clostridia</taxon>
        <taxon>Eubacteriales</taxon>
        <taxon>Symbiobacteriaceae</taxon>
        <taxon>Symbiobacterium</taxon>
    </lineage>
</organism>
<dbReference type="GO" id="GO:0006508">
    <property type="term" value="P:proteolysis"/>
    <property type="evidence" value="ECO:0007669"/>
    <property type="project" value="UniProtKB-KW"/>
</dbReference>
<feature type="active site" description="Charge relay system" evidence="6">
    <location>
        <position position="232"/>
    </location>
</feature>
<dbReference type="PANTHER" id="PTHR30237:SF2">
    <property type="entry name" value="MUREIN TETRAPEPTIDE CARBOXYPEPTIDASE"/>
    <property type="match status" value="1"/>
</dbReference>
<feature type="active site" description="Nucleophile" evidence="6">
    <location>
        <position position="115"/>
    </location>
</feature>
<evidence type="ECO:0000256" key="6">
    <source>
        <dbReference type="PIRSR" id="PIRSR028757-1"/>
    </source>
</evidence>
<dbReference type="SUPFAM" id="SSF52317">
    <property type="entry name" value="Class I glutamine amidotransferase-like"/>
    <property type="match status" value="1"/>
</dbReference>